<accession>A0A7C0U2Q2</accession>
<feature type="domain" description="Glycosyltransferase 2-like" evidence="1">
    <location>
        <begin position="30"/>
        <end position="149"/>
    </location>
</feature>
<name>A0A7C0U2Q2_DESA2</name>
<dbReference type="SUPFAM" id="SSF53448">
    <property type="entry name" value="Nucleotide-diphospho-sugar transferases"/>
    <property type="match status" value="1"/>
</dbReference>
<dbReference type="InterPro" id="IPR029044">
    <property type="entry name" value="Nucleotide-diphossugar_trans"/>
</dbReference>
<dbReference type="InterPro" id="IPR050834">
    <property type="entry name" value="Glycosyltransf_2"/>
</dbReference>
<dbReference type="InterPro" id="IPR001173">
    <property type="entry name" value="Glyco_trans_2-like"/>
</dbReference>
<dbReference type="Pfam" id="PF00535">
    <property type="entry name" value="Glycos_transf_2"/>
    <property type="match status" value="1"/>
</dbReference>
<proteinExistence type="predicted"/>
<evidence type="ECO:0000259" key="1">
    <source>
        <dbReference type="Pfam" id="PF00535"/>
    </source>
</evidence>
<dbReference type="AlphaFoldDB" id="A0A7C0U2Q2"/>
<comment type="caution">
    <text evidence="2">The sequence shown here is derived from an EMBL/GenBank/DDBJ whole genome shotgun (WGS) entry which is preliminary data.</text>
</comment>
<organism evidence="2">
    <name type="scientific">Desulfofervidus auxilii</name>
    <dbReference type="NCBI Taxonomy" id="1621989"/>
    <lineage>
        <taxon>Bacteria</taxon>
        <taxon>Pseudomonadati</taxon>
        <taxon>Thermodesulfobacteriota</taxon>
        <taxon>Candidatus Desulfofervidia</taxon>
        <taxon>Candidatus Desulfofervidales</taxon>
        <taxon>Candidatus Desulfofervidaceae</taxon>
        <taxon>Candidatus Desulfofervidus</taxon>
    </lineage>
</organism>
<dbReference type="Proteomes" id="UP000886289">
    <property type="component" value="Unassembled WGS sequence"/>
</dbReference>
<dbReference type="PANTHER" id="PTHR43685">
    <property type="entry name" value="GLYCOSYLTRANSFERASE"/>
    <property type="match status" value="1"/>
</dbReference>
<protein>
    <submittedName>
        <fullName evidence="2">Glycosyltransferase family 2 protein</fullName>
    </submittedName>
</protein>
<dbReference type="PANTHER" id="PTHR43685:SF2">
    <property type="entry name" value="GLYCOSYLTRANSFERASE 2-LIKE DOMAIN-CONTAINING PROTEIN"/>
    <property type="match status" value="1"/>
</dbReference>
<sequence length="294" mass="34763">MREKILKFLLKNPPKGDLWEWQIENKFNISCILVFCGRIRLIQNILTCLWEQKFNKRLFEILLIEDKGGTNEGKFLKEIFKDLNISYFAPSTNWGKMGYMRNYGLSKAKGEIALFLDDDTIILDKYFLAKLTKLFDTDESLMAVIPKGNPSFCLTNSKYSYHDPYFFTNRCMAYRKKCLIELKGFENNFVGQEDVEFAIRFLAKGYKYIKTNIIQYYHPPFIVKDLRKSQAVGYSFARLKYPFYLKFLLAINGTRWLYRIIYPTLKNKNMAKFAFGFMLGFLKGLYKKEEVAYV</sequence>
<dbReference type="Gene3D" id="3.90.550.10">
    <property type="entry name" value="Spore Coat Polysaccharide Biosynthesis Protein SpsA, Chain A"/>
    <property type="match status" value="1"/>
</dbReference>
<dbReference type="EMBL" id="DRBS01000218">
    <property type="protein sequence ID" value="HDD44334.1"/>
    <property type="molecule type" value="Genomic_DNA"/>
</dbReference>
<dbReference type="CDD" id="cd00761">
    <property type="entry name" value="Glyco_tranf_GTA_type"/>
    <property type="match status" value="1"/>
</dbReference>
<reference evidence="2" key="1">
    <citation type="journal article" date="2020" name="mSystems">
        <title>Genome- and Community-Level Interaction Insights into Carbon Utilization and Element Cycling Functions of Hydrothermarchaeota in Hydrothermal Sediment.</title>
        <authorList>
            <person name="Zhou Z."/>
            <person name="Liu Y."/>
            <person name="Xu W."/>
            <person name="Pan J."/>
            <person name="Luo Z.H."/>
            <person name="Li M."/>
        </authorList>
    </citation>
    <scope>NUCLEOTIDE SEQUENCE [LARGE SCALE GENOMIC DNA]</scope>
    <source>
        <strain evidence="2">HyVt-233</strain>
    </source>
</reference>
<gene>
    <name evidence="2" type="ORF">ENG63_05695</name>
</gene>
<evidence type="ECO:0000313" key="2">
    <source>
        <dbReference type="EMBL" id="HDD44334.1"/>
    </source>
</evidence>